<dbReference type="Proteomes" id="UP001356427">
    <property type="component" value="Unassembled WGS sequence"/>
</dbReference>
<sequence length="160" mass="18461">MTQWVWAYSTSRRRRRGRGQVEKTKTREQFWARTKTREQFWARFREEVMDTYLVGLQDSLDQRFQHLEILGAFSVLGPQAAFSSERINTFDPPLQAVLASARGCCAARVALLQATCASWSIQVFHVFQGLDQLTAMTKLASQFDEWGQSTHTLASWQQSH</sequence>
<evidence type="ECO:0000313" key="2">
    <source>
        <dbReference type="Proteomes" id="UP001356427"/>
    </source>
</evidence>
<comment type="caution">
    <text evidence="1">The sequence shown here is derived from an EMBL/GenBank/DDBJ whole genome shotgun (WGS) entry which is preliminary data.</text>
</comment>
<reference evidence="1 2" key="1">
    <citation type="submission" date="2021-04" db="EMBL/GenBank/DDBJ databases">
        <authorList>
            <person name="De Guttry C."/>
            <person name="Zahm M."/>
            <person name="Klopp C."/>
            <person name="Cabau C."/>
            <person name="Louis A."/>
            <person name="Berthelot C."/>
            <person name="Parey E."/>
            <person name="Roest Crollius H."/>
            <person name="Montfort J."/>
            <person name="Robinson-Rechavi M."/>
            <person name="Bucao C."/>
            <person name="Bouchez O."/>
            <person name="Gislard M."/>
            <person name="Lluch J."/>
            <person name="Milhes M."/>
            <person name="Lampietro C."/>
            <person name="Lopez Roques C."/>
            <person name="Donnadieu C."/>
            <person name="Braasch I."/>
            <person name="Desvignes T."/>
            <person name="Postlethwait J."/>
            <person name="Bobe J."/>
            <person name="Wedekind C."/>
            <person name="Guiguen Y."/>
        </authorList>
    </citation>
    <scope>NUCLEOTIDE SEQUENCE [LARGE SCALE GENOMIC DNA]</scope>
    <source>
        <strain evidence="1">Cs_M1</strain>
        <tissue evidence="1">Blood</tissue>
    </source>
</reference>
<protein>
    <submittedName>
        <fullName evidence="1">Uncharacterized protein</fullName>
    </submittedName>
</protein>
<dbReference type="AlphaFoldDB" id="A0AAN8M4M4"/>
<dbReference type="EMBL" id="JAGTTL010000009">
    <property type="protein sequence ID" value="KAK6318100.1"/>
    <property type="molecule type" value="Genomic_DNA"/>
</dbReference>
<gene>
    <name evidence="1" type="ORF">J4Q44_G00113910</name>
</gene>
<name>A0AAN8M4M4_9TELE</name>
<accession>A0AAN8M4M4</accession>
<organism evidence="1 2">
    <name type="scientific">Coregonus suidteri</name>
    <dbReference type="NCBI Taxonomy" id="861788"/>
    <lineage>
        <taxon>Eukaryota</taxon>
        <taxon>Metazoa</taxon>
        <taxon>Chordata</taxon>
        <taxon>Craniata</taxon>
        <taxon>Vertebrata</taxon>
        <taxon>Euteleostomi</taxon>
        <taxon>Actinopterygii</taxon>
        <taxon>Neopterygii</taxon>
        <taxon>Teleostei</taxon>
        <taxon>Protacanthopterygii</taxon>
        <taxon>Salmoniformes</taxon>
        <taxon>Salmonidae</taxon>
        <taxon>Coregoninae</taxon>
        <taxon>Coregonus</taxon>
    </lineage>
</organism>
<keyword evidence="2" id="KW-1185">Reference proteome</keyword>
<evidence type="ECO:0000313" key="1">
    <source>
        <dbReference type="EMBL" id="KAK6318100.1"/>
    </source>
</evidence>
<proteinExistence type="predicted"/>